<dbReference type="Proteomes" id="UP001229421">
    <property type="component" value="Unassembled WGS sequence"/>
</dbReference>
<organism evidence="2 3">
    <name type="scientific">Tagetes erecta</name>
    <name type="common">African marigold</name>
    <dbReference type="NCBI Taxonomy" id="13708"/>
    <lineage>
        <taxon>Eukaryota</taxon>
        <taxon>Viridiplantae</taxon>
        <taxon>Streptophyta</taxon>
        <taxon>Embryophyta</taxon>
        <taxon>Tracheophyta</taxon>
        <taxon>Spermatophyta</taxon>
        <taxon>Magnoliopsida</taxon>
        <taxon>eudicotyledons</taxon>
        <taxon>Gunneridae</taxon>
        <taxon>Pentapetalae</taxon>
        <taxon>asterids</taxon>
        <taxon>campanulids</taxon>
        <taxon>Asterales</taxon>
        <taxon>Asteraceae</taxon>
        <taxon>Asteroideae</taxon>
        <taxon>Heliantheae alliance</taxon>
        <taxon>Tageteae</taxon>
        <taxon>Tagetes</taxon>
    </lineage>
</organism>
<evidence type="ECO:0000313" key="3">
    <source>
        <dbReference type="Proteomes" id="UP001229421"/>
    </source>
</evidence>
<comment type="caution">
    <text evidence="2">The sequence shown here is derived from an EMBL/GenBank/DDBJ whole genome shotgun (WGS) entry which is preliminary data.</text>
</comment>
<sequence>MDELIKALQQPPKYDILVELKGVPFRATTESQQLAILGFAMTIGGELLPMLSGKTCDLNWDSEYLPSLPFQALFRKLQQLAMVAGDVLRGKENIQKVLFARLTETVVMCLMSNEEDFWCVLKNQTSPQLQLQGLEQGLFGSAEWLSAELLRASFSQLPSQPPSTFNQPCQKLG</sequence>
<dbReference type="GO" id="GO:0006887">
    <property type="term" value="P:exocytosis"/>
    <property type="evidence" value="ECO:0007669"/>
    <property type="project" value="InterPro"/>
</dbReference>
<reference evidence="2" key="1">
    <citation type="journal article" date="2023" name="bioRxiv">
        <title>Improved chromosome-level genome assembly for marigold (Tagetes erecta).</title>
        <authorList>
            <person name="Jiang F."/>
            <person name="Yuan L."/>
            <person name="Wang S."/>
            <person name="Wang H."/>
            <person name="Xu D."/>
            <person name="Wang A."/>
            <person name="Fan W."/>
        </authorList>
    </citation>
    <scope>NUCLEOTIDE SEQUENCE</scope>
    <source>
        <strain evidence="2">WSJ</strain>
        <tissue evidence="2">Leaf</tissue>
    </source>
</reference>
<proteinExistence type="predicted"/>
<evidence type="ECO:0000256" key="1">
    <source>
        <dbReference type="ARBA" id="ARBA00022448"/>
    </source>
</evidence>
<gene>
    <name evidence="2" type="ORF">QVD17_30753</name>
</gene>
<dbReference type="GO" id="GO:0008104">
    <property type="term" value="P:intracellular protein localization"/>
    <property type="evidence" value="ECO:0007669"/>
    <property type="project" value="TreeGrafter"/>
</dbReference>
<dbReference type="InterPro" id="IPR033961">
    <property type="entry name" value="Exo84"/>
</dbReference>
<evidence type="ECO:0000313" key="2">
    <source>
        <dbReference type="EMBL" id="KAK1414987.1"/>
    </source>
</evidence>
<dbReference type="PANTHER" id="PTHR21426">
    <property type="entry name" value="EXOCYST COMPLEX COMPONENT 8"/>
    <property type="match status" value="1"/>
</dbReference>
<protein>
    <submittedName>
        <fullName evidence="2">Uncharacterized protein</fullName>
    </submittedName>
</protein>
<keyword evidence="3" id="KW-1185">Reference proteome</keyword>
<dbReference type="GO" id="GO:0006893">
    <property type="term" value="P:Golgi to plasma membrane transport"/>
    <property type="evidence" value="ECO:0007669"/>
    <property type="project" value="TreeGrafter"/>
</dbReference>
<accession>A0AAD8K674</accession>
<name>A0AAD8K674_TARER</name>
<dbReference type="AlphaFoldDB" id="A0AAD8K674"/>
<dbReference type="EMBL" id="JAUHHV010000008">
    <property type="protein sequence ID" value="KAK1414987.1"/>
    <property type="molecule type" value="Genomic_DNA"/>
</dbReference>
<keyword evidence="1" id="KW-0813">Transport</keyword>
<dbReference type="PANTHER" id="PTHR21426:SF2">
    <property type="entry name" value="EXOCYST COMPLEX COMPONENT EXO84C"/>
    <property type="match status" value="1"/>
</dbReference>
<dbReference type="GO" id="GO:0000145">
    <property type="term" value="C:exocyst"/>
    <property type="evidence" value="ECO:0007669"/>
    <property type="project" value="InterPro"/>
</dbReference>